<sequence>MKKSSYASAAVLALAVALGAPAAAAAQRCGPARGPADVSASQCLAGGGLIIISSDGSGSGTFTQHCHGGSHDGETIV</sequence>
<organism evidence="2 3">
    <name type="scientific">Streptomyces ziwulingensis</name>
    <dbReference type="NCBI Taxonomy" id="1045501"/>
    <lineage>
        <taxon>Bacteria</taxon>
        <taxon>Bacillati</taxon>
        <taxon>Actinomycetota</taxon>
        <taxon>Actinomycetes</taxon>
        <taxon>Kitasatosporales</taxon>
        <taxon>Streptomycetaceae</taxon>
        <taxon>Streptomyces</taxon>
    </lineage>
</organism>
<name>A0ABP9B2N3_9ACTN</name>
<dbReference type="Proteomes" id="UP001501265">
    <property type="component" value="Unassembled WGS sequence"/>
</dbReference>
<gene>
    <name evidence="2" type="ORF">GCM10023220_13450</name>
</gene>
<feature type="chain" id="PRO_5045280032" description="Secreted protein" evidence="1">
    <location>
        <begin position="23"/>
        <end position="77"/>
    </location>
</feature>
<dbReference type="RefSeq" id="WP_345617979.1">
    <property type="nucleotide sequence ID" value="NZ_BAABIG010000013.1"/>
</dbReference>
<feature type="signal peptide" evidence="1">
    <location>
        <begin position="1"/>
        <end position="22"/>
    </location>
</feature>
<evidence type="ECO:0008006" key="4">
    <source>
        <dbReference type="Google" id="ProtNLM"/>
    </source>
</evidence>
<evidence type="ECO:0000256" key="1">
    <source>
        <dbReference type="SAM" id="SignalP"/>
    </source>
</evidence>
<comment type="caution">
    <text evidence="2">The sequence shown here is derived from an EMBL/GenBank/DDBJ whole genome shotgun (WGS) entry which is preliminary data.</text>
</comment>
<protein>
    <recommendedName>
        <fullName evidence="4">Secreted protein</fullName>
    </recommendedName>
</protein>
<accession>A0ABP9B2N3</accession>
<evidence type="ECO:0000313" key="2">
    <source>
        <dbReference type="EMBL" id="GAA4789783.1"/>
    </source>
</evidence>
<proteinExistence type="predicted"/>
<evidence type="ECO:0000313" key="3">
    <source>
        <dbReference type="Proteomes" id="UP001501265"/>
    </source>
</evidence>
<keyword evidence="3" id="KW-1185">Reference proteome</keyword>
<reference evidence="3" key="1">
    <citation type="journal article" date="2019" name="Int. J. Syst. Evol. Microbiol.">
        <title>The Global Catalogue of Microorganisms (GCM) 10K type strain sequencing project: providing services to taxonomists for standard genome sequencing and annotation.</title>
        <authorList>
            <consortium name="The Broad Institute Genomics Platform"/>
            <consortium name="The Broad Institute Genome Sequencing Center for Infectious Disease"/>
            <person name="Wu L."/>
            <person name="Ma J."/>
        </authorList>
    </citation>
    <scope>NUCLEOTIDE SEQUENCE [LARGE SCALE GENOMIC DNA]</scope>
    <source>
        <strain evidence="3">JCM 18081</strain>
    </source>
</reference>
<dbReference type="EMBL" id="BAABIG010000013">
    <property type="protein sequence ID" value="GAA4789783.1"/>
    <property type="molecule type" value="Genomic_DNA"/>
</dbReference>
<keyword evidence="1" id="KW-0732">Signal</keyword>